<evidence type="ECO:0000256" key="4">
    <source>
        <dbReference type="ARBA" id="ARBA00022989"/>
    </source>
</evidence>
<feature type="transmembrane region" description="Helical" evidence="6">
    <location>
        <begin position="212"/>
        <end position="229"/>
    </location>
</feature>
<dbReference type="PANTHER" id="PTHR23513:SF6">
    <property type="entry name" value="MAJOR FACILITATOR SUPERFAMILY ASSOCIATED DOMAIN-CONTAINING PROTEIN"/>
    <property type="match status" value="1"/>
</dbReference>
<evidence type="ECO:0000313" key="8">
    <source>
        <dbReference type="Proteomes" id="UP001165135"/>
    </source>
</evidence>
<dbReference type="CDD" id="cd06173">
    <property type="entry name" value="MFS_MefA_like"/>
    <property type="match status" value="1"/>
</dbReference>
<gene>
    <name evidence="7" type="ORF">Airi01_080090</name>
</gene>
<name>A0A9W6RTB1_9ACTN</name>
<dbReference type="InterPro" id="IPR036259">
    <property type="entry name" value="MFS_trans_sf"/>
</dbReference>
<evidence type="ECO:0008006" key="9">
    <source>
        <dbReference type="Google" id="ProtNLM"/>
    </source>
</evidence>
<feature type="transmembrane region" description="Helical" evidence="6">
    <location>
        <begin position="279"/>
        <end position="299"/>
    </location>
</feature>
<dbReference type="RefSeq" id="WP_285631684.1">
    <property type="nucleotide sequence ID" value="NZ_BSTJ01000012.1"/>
</dbReference>
<feature type="transmembrane region" description="Helical" evidence="6">
    <location>
        <begin position="249"/>
        <end position="272"/>
    </location>
</feature>
<keyword evidence="2" id="KW-1003">Cell membrane</keyword>
<keyword evidence="4 6" id="KW-1133">Transmembrane helix</keyword>
<sequence length="395" mass="40729">MRSNGTRVIASAALAYLGDGIRHVALPLFAASITREPVALSVLTAVSYLPWILLGLPIGVYVDRNRPERVAVAANAGRALLMGLLCVTILAGDRSLILLYVVVFLLGVGEAAYDNAAQSLLPRVVDDAALERANGTLAAAERTGLDLAGPALGGLMFATSAALPFGLNTAVLLLGAVLIAPLRTPPPAATGQLVRELFAEVSAGMRWLWRSGTVRTVILTGAGLTFFTQSWEPLLVLLAVGPMGLSNTAFGVLLAVGAVGGISGAAVTPLLIRRFDDRILQILALAATSASVLALAAFPVPAVTALAWGGTGFTFSLWNVLSVTMRQRLVPAELLGRVNSASRTLSSTAVPLGALAGGAVAHAWGLRAPFWLSGAAVAILAVAFAVRTVRRPVAV</sequence>
<dbReference type="GO" id="GO:0005886">
    <property type="term" value="C:plasma membrane"/>
    <property type="evidence" value="ECO:0007669"/>
    <property type="project" value="UniProtKB-SubCell"/>
</dbReference>
<evidence type="ECO:0000313" key="7">
    <source>
        <dbReference type="EMBL" id="GLY79742.1"/>
    </source>
</evidence>
<evidence type="ECO:0000256" key="5">
    <source>
        <dbReference type="ARBA" id="ARBA00023136"/>
    </source>
</evidence>
<feature type="transmembrane region" description="Helical" evidence="6">
    <location>
        <begin position="345"/>
        <end position="364"/>
    </location>
</feature>
<evidence type="ECO:0000256" key="2">
    <source>
        <dbReference type="ARBA" id="ARBA00022475"/>
    </source>
</evidence>
<comment type="subcellular location">
    <subcellularLocation>
        <location evidence="1">Cell membrane</location>
        <topology evidence="1">Multi-pass membrane protein</topology>
    </subcellularLocation>
</comment>
<dbReference type="EMBL" id="BSTJ01000012">
    <property type="protein sequence ID" value="GLY79742.1"/>
    <property type="molecule type" value="Genomic_DNA"/>
</dbReference>
<protein>
    <recommendedName>
        <fullName evidence="9">MFS transporter</fullName>
    </recommendedName>
</protein>
<accession>A0A9W6RTB1</accession>
<dbReference type="SUPFAM" id="SSF103473">
    <property type="entry name" value="MFS general substrate transporter"/>
    <property type="match status" value="1"/>
</dbReference>
<feature type="transmembrane region" description="Helical" evidence="6">
    <location>
        <begin position="72"/>
        <end position="91"/>
    </location>
</feature>
<keyword evidence="3 6" id="KW-0812">Transmembrane</keyword>
<dbReference type="AlphaFoldDB" id="A0A9W6RTB1"/>
<comment type="caution">
    <text evidence="7">The sequence shown here is derived from an EMBL/GenBank/DDBJ whole genome shotgun (WGS) entry which is preliminary data.</text>
</comment>
<dbReference type="Pfam" id="PF07690">
    <property type="entry name" value="MFS_1"/>
    <property type="match status" value="1"/>
</dbReference>
<dbReference type="GO" id="GO:0022857">
    <property type="term" value="F:transmembrane transporter activity"/>
    <property type="evidence" value="ECO:0007669"/>
    <property type="project" value="InterPro"/>
</dbReference>
<evidence type="ECO:0000256" key="1">
    <source>
        <dbReference type="ARBA" id="ARBA00004651"/>
    </source>
</evidence>
<dbReference type="Proteomes" id="UP001165135">
    <property type="component" value="Unassembled WGS sequence"/>
</dbReference>
<reference evidence="7" key="1">
    <citation type="submission" date="2023-03" db="EMBL/GenBank/DDBJ databases">
        <title>Actinoallomurus iriomotensis NBRC 103681.</title>
        <authorList>
            <person name="Ichikawa N."/>
            <person name="Sato H."/>
            <person name="Tonouchi N."/>
        </authorList>
    </citation>
    <scope>NUCLEOTIDE SEQUENCE</scope>
    <source>
        <strain evidence="7">NBRC 103681</strain>
    </source>
</reference>
<dbReference type="PANTHER" id="PTHR23513">
    <property type="entry name" value="INTEGRAL MEMBRANE EFFLUX PROTEIN-RELATED"/>
    <property type="match status" value="1"/>
</dbReference>
<evidence type="ECO:0000256" key="6">
    <source>
        <dbReference type="SAM" id="Phobius"/>
    </source>
</evidence>
<feature type="transmembrane region" description="Helical" evidence="6">
    <location>
        <begin position="97"/>
        <end position="113"/>
    </location>
</feature>
<feature type="transmembrane region" description="Helical" evidence="6">
    <location>
        <begin position="40"/>
        <end position="60"/>
    </location>
</feature>
<dbReference type="InterPro" id="IPR011701">
    <property type="entry name" value="MFS"/>
</dbReference>
<evidence type="ECO:0000256" key="3">
    <source>
        <dbReference type="ARBA" id="ARBA00022692"/>
    </source>
</evidence>
<dbReference type="Gene3D" id="1.20.1250.20">
    <property type="entry name" value="MFS general substrate transporter like domains"/>
    <property type="match status" value="1"/>
</dbReference>
<keyword evidence="5 6" id="KW-0472">Membrane</keyword>
<organism evidence="7 8">
    <name type="scientific">Actinoallomurus iriomotensis</name>
    <dbReference type="NCBI Taxonomy" id="478107"/>
    <lineage>
        <taxon>Bacteria</taxon>
        <taxon>Bacillati</taxon>
        <taxon>Actinomycetota</taxon>
        <taxon>Actinomycetes</taxon>
        <taxon>Streptosporangiales</taxon>
        <taxon>Thermomonosporaceae</taxon>
        <taxon>Actinoallomurus</taxon>
    </lineage>
</organism>
<feature type="transmembrane region" description="Helical" evidence="6">
    <location>
        <begin position="305"/>
        <end position="324"/>
    </location>
</feature>
<feature type="transmembrane region" description="Helical" evidence="6">
    <location>
        <begin position="370"/>
        <end position="389"/>
    </location>
</feature>
<proteinExistence type="predicted"/>